<keyword evidence="1" id="KW-1133">Transmembrane helix</keyword>
<feature type="transmembrane region" description="Helical" evidence="1">
    <location>
        <begin position="20"/>
        <end position="38"/>
    </location>
</feature>
<feature type="transmembrane region" description="Helical" evidence="1">
    <location>
        <begin position="258"/>
        <end position="280"/>
    </location>
</feature>
<keyword evidence="1" id="KW-0812">Transmembrane</keyword>
<feature type="transmembrane region" description="Helical" evidence="1">
    <location>
        <begin position="152"/>
        <end position="176"/>
    </location>
</feature>
<organism evidence="2 3">
    <name type="scientific">Reichenbachiella ulvae</name>
    <dbReference type="NCBI Taxonomy" id="2980104"/>
    <lineage>
        <taxon>Bacteria</taxon>
        <taxon>Pseudomonadati</taxon>
        <taxon>Bacteroidota</taxon>
        <taxon>Cytophagia</taxon>
        <taxon>Cytophagales</taxon>
        <taxon>Reichenbachiellaceae</taxon>
        <taxon>Reichenbachiella</taxon>
    </lineage>
</organism>
<accession>A0ABT3CXQ1</accession>
<sequence length="627" mass="73330">MRLPSLHYLSQKALEGFRLFPLSILSGIAASSVAIYLVEYEKDIENFFPYVNFLLTAALGIPLYFCVSILIRHYSFNRSTASIAWVASTVFLLLIYFSLPDEESTHNTTIPYVRYAIFNVIIHLLVAIIPYIKGHHLNGFWNYNKLLFLRILTSLLYSGFLYVGLCLAILSLDLLFDVEIEGKIYFELYIWVQGVFNTWFFVAGIPKDLKPQDAIYEYPRGLKIFTQYILMPLLILYLIILYAYGLKIVGLWDWPRGIVAYLITCVSVLGILCLLLMYPYSQSDKGNEWMQRFSKFYYYALIPLIALLFLAIHIRIADYGLTINRYLLVLMGIWLSIVSIYFMIGRSNIKFIPISLAAILLLCSFGPWGVFSWSERSQVNRLKYYWETYGVLKDEQIQNEVMWNLDSLPDFYTSKELTNNHLMPDSIHNEVLSIMEYLDENHGMKAIRSWYTQNLDSMAWVHEKENKYGKNEADLYLESAGIEPYHRYKSDYIYYDFDCSEKEIINIEGYDHMLFFQDNFYNKTGKTHSYQVADTLINVSIDQSVGEGVVIQFNDRKDSISLSKKTNELRNNYGENYAKVPLKEMTIDYENEGMRYRLIINQLRMNGEGEEVEISYLDFSLMWRNTN</sequence>
<feature type="transmembrane region" description="Helical" evidence="1">
    <location>
        <begin position="351"/>
        <end position="373"/>
    </location>
</feature>
<evidence type="ECO:0000313" key="2">
    <source>
        <dbReference type="EMBL" id="MCV9388379.1"/>
    </source>
</evidence>
<dbReference type="Pfam" id="PF13687">
    <property type="entry name" value="DUF4153"/>
    <property type="match status" value="1"/>
</dbReference>
<dbReference type="InterPro" id="IPR025291">
    <property type="entry name" value="DUF4153"/>
</dbReference>
<feature type="transmembrane region" description="Helical" evidence="1">
    <location>
        <begin position="326"/>
        <end position="345"/>
    </location>
</feature>
<dbReference type="RefSeq" id="WP_264139243.1">
    <property type="nucleotide sequence ID" value="NZ_JAOYOD010000001.1"/>
</dbReference>
<feature type="transmembrane region" description="Helical" evidence="1">
    <location>
        <begin position="50"/>
        <end position="71"/>
    </location>
</feature>
<feature type="transmembrane region" description="Helical" evidence="1">
    <location>
        <begin position="188"/>
        <end position="205"/>
    </location>
</feature>
<keyword evidence="1" id="KW-0472">Membrane</keyword>
<feature type="transmembrane region" description="Helical" evidence="1">
    <location>
        <begin position="296"/>
        <end position="314"/>
    </location>
</feature>
<feature type="transmembrane region" description="Helical" evidence="1">
    <location>
        <begin position="83"/>
        <end position="100"/>
    </location>
</feature>
<dbReference type="EMBL" id="JAOYOD010000001">
    <property type="protein sequence ID" value="MCV9388379.1"/>
    <property type="molecule type" value="Genomic_DNA"/>
</dbReference>
<comment type="caution">
    <text evidence="2">The sequence shown here is derived from an EMBL/GenBank/DDBJ whole genome shotgun (WGS) entry which is preliminary data.</text>
</comment>
<dbReference type="Proteomes" id="UP001300692">
    <property type="component" value="Unassembled WGS sequence"/>
</dbReference>
<evidence type="ECO:0000313" key="3">
    <source>
        <dbReference type="Proteomes" id="UP001300692"/>
    </source>
</evidence>
<protein>
    <submittedName>
        <fullName evidence="2">DUF4153 domain-containing protein</fullName>
    </submittedName>
</protein>
<reference evidence="2 3" key="1">
    <citation type="submission" date="2022-10" db="EMBL/GenBank/DDBJ databases">
        <title>Comparative genomics and taxonomic characterization of three novel marine species of genus Reichenbachiella exhibiting antioxidant and polysaccharide degradation activities.</title>
        <authorList>
            <person name="Muhammad N."/>
            <person name="Lee Y.-J."/>
            <person name="Ko J."/>
            <person name="Kim S.-G."/>
        </authorList>
    </citation>
    <scope>NUCLEOTIDE SEQUENCE [LARGE SCALE GENOMIC DNA]</scope>
    <source>
        <strain evidence="2 3">ABR2-5</strain>
    </source>
</reference>
<proteinExistence type="predicted"/>
<gene>
    <name evidence="2" type="ORF">N7U62_16975</name>
</gene>
<feature type="transmembrane region" description="Helical" evidence="1">
    <location>
        <begin position="112"/>
        <end position="132"/>
    </location>
</feature>
<name>A0ABT3CXQ1_9BACT</name>
<evidence type="ECO:0000256" key="1">
    <source>
        <dbReference type="SAM" id="Phobius"/>
    </source>
</evidence>
<feature type="transmembrane region" description="Helical" evidence="1">
    <location>
        <begin position="225"/>
        <end position="246"/>
    </location>
</feature>
<keyword evidence="3" id="KW-1185">Reference proteome</keyword>